<feature type="domain" description="THIF-type NAD/FAD binding fold" evidence="1">
    <location>
        <begin position="17"/>
        <end position="174"/>
    </location>
</feature>
<dbReference type="PANTHER" id="PTHR43267:SF1">
    <property type="entry name" value="TRNA THREONYLCARBAMOYLADENOSINE DEHYDRATASE"/>
    <property type="match status" value="1"/>
</dbReference>
<proteinExistence type="predicted"/>
<evidence type="ECO:0000313" key="2">
    <source>
        <dbReference type="EMBL" id="MBE1159758.1"/>
    </source>
</evidence>
<dbReference type="Pfam" id="PF00899">
    <property type="entry name" value="ThiF"/>
    <property type="match status" value="1"/>
</dbReference>
<organism evidence="2 3">
    <name type="scientific">Dyella acidiphila</name>
    <dbReference type="NCBI Taxonomy" id="2775866"/>
    <lineage>
        <taxon>Bacteria</taxon>
        <taxon>Pseudomonadati</taxon>
        <taxon>Pseudomonadota</taxon>
        <taxon>Gammaproteobacteria</taxon>
        <taxon>Lysobacterales</taxon>
        <taxon>Rhodanobacteraceae</taxon>
        <taxon>Dyella</taxon>
    </lineage>
</organism>
<dbReference type="Proteomes" id="UP000651010">
    <property type="component" value="Unassembled WGS sequence"/>
</dbReference>
<dbReference type="InterPro" id="IPR045886">
    <property type="entry name" value="ThiF/MoeB/HesA"/>
</dbReference>
<dbReference type="SUPFAM" id="SSF69572">
    <property type="entry name" value="Activating enzymes of the ubiquitin-like proteins"/>
    <property type="match status" value="1"/>
</dbReference>
<evidence type="ECO:0000313" key="3">
    <source>
        <dbReference type="Proteomes" id="UP000651010"/>
    </source>
</evidence>
<gene>
    <name evidence="2" type="ORF">IGX34_05130</name>
</gene>
<keyword evidence="3" id="KW-1185">Reference proteome</keyword>
<dbReference type="CDD" id="cd00755">
    <property type="entry name" value="YgdL_like"/>
    <property type="match status" value="1"/>
</dbReference>
<sequence>MSGSNLAADRFDGIERLYGTGALARLAQAHVCVIGIGGVGSWAAEALARTGVGRLTLIDADEVCVSNTNRQLHALDGEYGKPKVGVIASRAHAINPAIRLEAIERFLTPSSLDELLDRGYDVVLDACDAFRVKLEAIAWCRRRKLPMVTVGSAGGRTDPTQIRVRDLSRTEHDAMFSLIRKKLRQDFGFPRNPDRYFGVSAVYSLQNVQYPQPDGTVCGTRPPGGDALNLACGGGLGAATHVTGTFAFAAVGKVLEKVLQTGAKPSRDE</sequence>
<dbReference type="EMBL" id="JACZZA010000002">
    <property type="protein sequence ID" value="MBE1159758.1"/>
    <property type="molecule type" value="Genomic_DNA"/>
</dbReference>
<dbReference type="PANTHER" id="PTHR43267">
    <property type="entry name" value="TRNA THREONYLCARBAMOYLADENOSINE DEHYDRATASE"/>
    <property type="match status" value="1"/>
</dbReference>
<accession>A0ABR9G6T5</accession>
<dbReference type="Gene3D" id="3.40.50.720">
    <property type="entry name" value="NAD(P)-binding Rossmann-like Domain"/>
    <property type="match status" value="1"/>
</dbReference>
<evidence type="ECO:0000259" key="1">
    <source>
        <dbReference type="Pfam" id="PF00899"/>
    </source>
</evidence>
<comment type="caution">
    <text evidence="2">The sequence shown here is derived from an EMBL/GenBank/DDBJ whole genome shotgun (WGS) entry which is preliminary data.</text>
</comment>
<reference evidence="2 3" key="1">
    <citation type="submission" date="2020-09" db="EMBL/GenBank/DDBJ databases">
        <title>Dyella sp. 7MK23 isolated from forest soil.</title>
        <authorList>
            <person name="Fu J."/>
        </authorList>
    </citation>
    <scope>NUCLEOTIDE SEQUENCE [LARGE SCALE GENOMIC DNA]</scope>
    <source>
        <strain evidence="2 3">7MK23</strain>
    </source>
</reference>
<dbReference type="InterPro" id="IPR035985">
    <property type="entry name" value="Ubiquitin-activating_enz"/>
</dbReference>
<dbReference type="InterPro" id="IPR000594">
    <property type="entry name" value="ThiF_NAD_FAD-bd"/>
</dbReference>
<dbReference type="RefSeq" id="WP_192554622.1">
    <property type="nucleotide sequence ID" value="NZ_JACZZA010000002.1"/>
</dbReference>
<name>A0ABR9G6T5_9GAMM</name>
<protein>
    <submittedName>
        <fullName evidence="2">tRNA threonylcarbamoyladenosine dehydratase</fullName>
    </submittedName>
</protein>